<feature type="chain" id="PRO_5034828045" evidence="2">
    <location>
        <begin position="27"/>
        <end position="105"/>
    </location>
</feature>
<evidence type="ECO:0000313" key="3">
    <source>
        <dbReference type="Ensembl" id="ENSBMSP00010003072.1"/>
    </source>
</evidence>
<dbReference type="InterPro" id="IPR028361">
    <property type="entry name" value="GPI_transamidase"/>
</dbReference>
<organism evidence="3">
    <name type="scientific">Balaenoptera musculus</name>
    <name type="common">Blue whale</name>
    <dbReference type="NCBI Taxonomy" id="9771"/>
    <lineage>
        <taxon>Eukaryota</taxon>
        <taxon>Metazoa</taxon>
        <taxon>Chordata</taxon>
        <taxon>Craniata</taxon>
        <taxon>Vertebrata</taxon>
        <taxon>Euteleostomi</taxon>
        <taxon>Mammalia</taxon>
        <taxon>Eutheria</taxon>
        <taxon>Laurasiatheria</taxon>
        <taxon>Artiodactyla</taxon>
        <taxon>Whippomorpha</taxon>
        <taxon>Cetacea</taxon>
        <taxon>Mysticeti</taxon>
        <taxon>Balaenopteridae</taxon>
        <taxon>Balaenoptera</taxon>
    </lineage>
</organism>
<dbReference type="AlphaFoldDB" id="A0A8C0CDC5"/>
<protein>
    <submittedName>
        <fullName evidence="3">Uncharacterized protein</fullName>
    </submittedName>
</protein>
<dbReference type="GO" id="GO:0016255">
    <property type="term" value="P:attachment of GPI anchor to protein"/>
    <property type="evidence" value="ECO:0007669"/>
    <property type="project" value="InterPro"/>
</dbReference>
<dbReference type="Ensembl" id="ENSBMST00010003395.1">
    <property type="protein sequence ID" value="ENSBMSP00010003072.1"/>
    <property type="gene ID" value="ENSBMSG00010002309.1"/>
</dbReference>
<sequence>MVNTYFLSQGLSVLAGSLLLPFGSLAASQIEDEAEQFFRSDHTNNWAVLACTSQLWFNYQHVANILYVYRTNKRLGIPDRTRKRRWKHLGWKIEDLHGGQDKMVE</sequence>
<keyword evidence="1 2" id="KW-0732">Signal</keyword>
<reference evidence="3" key="1">
    <citation type="submission" date="2023-09" db="UniProtKB">
        <authorList>
            <consortium name="Ensembl"/>
        </authorList>
    </citation>
    <scope>IDENTIFICATION</scope>
</reference>
<dbReference type="PANTHER" id="PTHR48067:SF1">
    <property type="entry name" value="GPI-ANCHOR TRANSAMIDASE"/>
    <property type="match status" value="1"/>
</dbReference>
<feature type="signal peptide" evidence="2">
    <location>
        <begin position="1"/>
        <end position="26"/>
    </location>
</feature>
<dbReference type="GO" id="GO:0042765">
    <property type="term" value="C:GPI-anchor transamidase complex"/>
    <property type="evidence" value="ECO:0007669"/>
    <property type="project" value="InterPro"/>
</dbReference>
<proteinExistence type="predicted"/>
<dbReference type="PANTHER" id="PTHR48067">
    <property type="entry name" value="GPI-ANCHOR TRANSAMIDASE"/>
    <property type="match status" value="1"/>
</dbReference>
<evidence type="ECO:0000256" key="2">
    <source>
        <dbReference type="SAM" id="SignalP"/>
    </source>
</evidence>
<accession>A0A8C0CDC5</accession>
<evidence type="ECO:0000256" key="1">
    <source>
        <dbReference type="ARBA" id="ARBA00022729"/>
    </source>
</evidence>
<dbReference type="Gene3D" id="3.40.50.1460">
    <property type="match status" value="1"/>
</dbReference>
<dbReference type="GeneTree" id="ENSGT00940000156273"/>
<dbReference type="GO" id="GO:0003923">
    <property type="term" value="F:GPI-anchor transamidase activity"/>
    <property type="evidence" value="ECO:0007669"/>
    <property type="project" value="InterPro"/>
</dbReference>
<name>A0A8C0CDC5_BALMU</name>